<dbReference type="GeneID" id="105230024"/>
<sequence length="114" mass="13472">MQAVKEDVAVTYADRPKEQQYYIEMYDYCRKDAAKTYGKLKGNPASKILFKKACKPYYTFVYLCQAEYHRKTTCPYFMWEGDEKTTAKQECKSAKEQCYKIDGLTPPEEYEFDS</sequence>
<name>A0ABM3JH70_BACDO</name>
<gene>
    <name evidence="2" type="primary">LOC105230024</name>
</gene>
<keyword evidence="1" id="KW-1185">Reference proteome</keyword>
<protein>
    <submittedName>
        <fullName evidence="2">Uncharacterized protein LOC105230024</fullName>
    </submittedName>
</protein>
<reference evidence="2" key="1">
    <citation type="submission" date="2025-08" db="UniProtKB">
        <authorList>
            <consortium name="RefSeq"/>
        </authorList>
    </citation>
    <scope>IDENTIFICATION</scope>
    <source>
        <tissue evidence="2">Adult</tissue>
    </source>
</reference>
<evidence type="ECO:0000313" key="2">
    <source>
        <dbReference type="RefSeq" id="XP_049308569.1"/>
    </source>
</evidence>
<organism evidence="1 2">
    <name type="scientific">Bactrocera dorsalis</name>
    <name type="common">Oriental fruit fly</name>
    <name type="synonym">Dacus dorsalis</name>
    <dbReference type="NCBI Taxonomy" id="27457"/>
    <lineage>
        <taxon>Eukaryota</taxon>
        <taxon>Metazoa</taxon>
        <taxon>Ecdysozoa</taxon>
        <taxon>Arthropoda</taxon>
        <taxon>Hexapoda</taxon>
        <taxon>Insecta</taxon>
        <taxon>Pterygota</taxon>
        <taxon>Neoptera</taxon>
        <taxon>Endopterygota</taxon>
        <taxon>Diptera</taxon>
        <taxon>Brachycera</taxon>
        <taxon>Muscomorpha</taxon>
        <taxon>Tephritoidea</taxon>
        <taxon>Tephritidae</taxon>
        <taxon>Bactrocera</taxon>
        <taxon>Bactrocera</taxon>
    </lineage>
</organism>
<dbReference type="Proteomes" id="UP001652620">
    <property type="component" value="Chromosome 3"/>
</dbReference>
<dbReference type="RefSeq" id="XP_049308569.1">
    <property type="nucleotide sequence ID" value="XM_049452612.1"/>
</dbReference>
<evidence type="ECO:0000313" key="1">
    <source>
        <dbReference type="Proteomes" id="UP001652620"/>
    </source>
</evidence>
<accession>A0ABM3JH70</accession>
<proteinExistence type="predicted"/>